<feature type="transmembrane region" description="Helical" evidence="7">
    <location>
        <begin position="412"/>
        <end position="430"/>
    </location>
</feature>
<dbReference type="InterPro" id="IPR000109">
    <property type="entry name" value="POT_fam"/>
</dbReference>
<evidence type="ECO:0000256" key="1">
    <source>
        <dbReference type="ARBA" id="ARBA00004141"/>
    </source>
</evidence>
<keyword evidence="9" id="KW-1185">Reference proteome</keyword>
<reference evidence="8" key="2">
    <citation type="journal article" date="2023" name="IMA Fungus">
        <title>Comparative genomic study of the Penicillium genus elucidates a diverse pangenome and 15 lateral gene transfer events.</title>
        <authorList>
            <person name="Petersen C."/>
            <person name="Sorensen T."/>
            <person name="Nielsen M.R."/>
            <person name="Sondergaard T.E."/>
            <person name="Sorensen J.L."/>
            <person name="Fitzpatrick D.A."/>
            <person name="Frisvad J.C."/>
            <person name="Nielsen K.L."/>
        </authorList>
    </citation>
    <scope>NUCLEOTIDE SEQUENCE</scope>
    <source>
        <strain evidence="8">IBT 17660</strain>
    </source>
</reference>
<keyword evidence="4 7" id="KW-1133">Transmembrane helix</keyword>
<feature type="transmembrane region" description="Helical" evidence="7">
    <location>
        <begin position="147"/>
        <end position="170"/>
    </location>
</feature>
<dbReference type="PANTHER" id="PTHR11654">
    <property type="entry name" value="OLIGOPEPTIDE TRANSPORTER-RELATED"/>
    <property type="match status" value="1"/>
</dbReference>
<evidence type="ECO:0000256" key="2">
    <source>
        <dbReference type="ARBA" id="ARBA00005982"/>
    </source>
</evidence>
<name>A0A9W9WVV0_9EURO</name>
<feature type="transmembrane region" description="Helical" evidence="7">
    <location>
        <begin position="203"/>
        <end position="222"/>
    </location>
</feature>
<sequence length="593" mass="64689">MSDSMSDVHGSAAIIAEPNLQSRLVMAPEAHNTNHTDACASSSFPKTEQDSGLSSEVKDHAALHASRSITTSSDDDDGRVATEDEVRDLLHVVDKIPVRLWVACLAGILERFVWYGATAPLQNYLQNAPGGEVPGALGLHQATASNIVNALIIGSYIVPVPAAVVADTWLGRYKTMIYAAIIEAVGATVLFATSLPVAIHEGAALPGVITACILLAVGSGAFKTTVVPFIADQYDEAEFRIKTQQKGDKVVTSRELTITYIYNVFYWAINVVGFVADSTPLLERYVGFWLAYLIPCCAMWLALIPILFGRKYFVRDLPTSNIMPQVCAALQYGITGGFKMDVAKPDAQLHQHGRQVPWTDSFVEEIKRSLLTCRVLLLFPIHWLCYNQTFNNLISQAGQMVTYGIPNDMMKIAGAISGIIVAPIIQKGLYPYLTKRRVTFGPIARMSVGFLFLTLSMVYTTVVQKLIYQSGPCYDAPLSCAAANNRTVPNQISVFLQVPTYFGGALAEVFCLTTGTEYAYNHAPKSMKTLVQAIWLAMAGIGTCLALAFTPLTKDPHLVTMYATLTGLLGGATILLWVLFRRLDKLKIKEDVE</sequence>
<dbReference type="AlphaFoldDB" id="A0A9W9WVV0"/>
<feature type="transmembrane region" description="Helical" evidence="7">
    <location>
        <begin position="533"/>
        <end position="553"/>
    </location>
</feature>
<dbReference type="GO" id="GO:0022857">
    <property type="term" value="F:transmembrane transporter activity"/>
    <property type="evidence" value="ECO:0007669"/>
    <property type="project" value="InterPro"/>
</dbReference>
<comment type="caution">
    <text evidence="8">The sequence shown here is derived from an EMBL/GenBank/DDBJ whole genome shotgun (WGS) entry which is preliminary data.</text>
</comment>
<evidence type="ECO:0000256" key="3">
    <source>
        <dbReference type="ARBA" id="ARBA00022692"/>
    </source>
</evidence>
<feature type="transmembrane region" description="Helical" evidence="7">
    <location>
        <begin position="288"/>
        <end position="308"/>
    </location>
</feature>
<gene>
    <name evidence="8" type="ORF">N7530_003123</name>
</gene>
<feature type="region of interest" description="Disordered" evidence="6">
    <location>
        <begin position="34"/>
        <end position="56"/>
    </location>
</feature>
<evidence type="ECO:0000256" key="6">
    <source>
        <dbReference type="SAM" id="MobiDB-lite"/>
    </source>
</evidence>
<dbReference type="GO" id="GO:0016020">
    <property type="term" value="C:membrane"/>
    <property type="evidence" value="ECO:0007669"/>
    <property type="project" value="UniProtKB-SubCell"/>
</dbReference>
<protein>
    <submittedName>
        <fullName evidence="8">Proton-dependent oligopeptide transporter family</fullName>
    </submittedName>
</protein>
<feature type="compositionally biased region" description="Polar residues" evidence="6">
    <location>
        <begin position="34"/>
        <end position="54"/>
    </location>
</feature>
<evidence type="ECO:0000256" key="5">
    <source>
        <dbReference type="ARBA" id="ARBA00023136"/>
    </source>
</evidence>
<organism evidence="8 9">
    <name type="scientific">Penicillium desertorum</name>
    <dbReference type="NCBI Taxonomy" id="1303715"/>
    <lineage>
        <taxon>Eukaryota</taxon>
        <taxon>Fungi</taxon>
        <taxon>Dikarya</taxon>
        <taxon>Ascomycota</taxon>
        <taxon>Pezizomycotina</taxon>
        <taxon>Eurotiomycetes</taxon>
        <taxon>Eurotiomycetidae</taxon>
        <taxon>Eurotiales</taxon>
        <taxon>Aspergillaceae</taxon>
        <taxon>Penicillium</taxon>
    </lineage>
</organism>
<evidence type="ECO:0000313" key="8">
    <source>
        <dbReference type="EMBL" id="KAJ5477614.1"/>
    </source>
</evidence>
<evidence type="ECO:0000256" key="7">
    <source>
        <dbReference type="SAM" id="Phobius"/>
    </source>
</evidence>
<feature type="transmembrane region" description="Helical" evidence="7">
    <location>
        <begin position="256"/>
        <end position="276"/>
    </location>
</feature>
<keyword evidence="5 7" id="KW-0472">Membrane</keyword>
<accession>A0A9W9WVV0</accession>
<feature type="transmembrane region" description="Helical" evidence="7">
    <location>
        <begin position="442"/>
        <end position="462"/>
    </location>
</feature>
<dbReference type="Proteomes" id="UP001147760">
    <property type="component" value="Unassembled WGS sequence"/>
</dbReference>
<keyword evidence="3 7" id="KW-0812">Transmembrane</keyword>
<comment type="subcellular location">
    <subcellularLocation>
        <location evidence="1">Membrane</location>
        <topology evidence="1">Multi-pass membrane protein</topology>
    </subcellularLocation>
</comment>
<feature type="transmembrane region" description="Helical" evidence="7">
    <location>
        <begin position="559"/>
        <end position="580"/>
    </location>
</feature>
<dbReference type="InterPro" id="IPR036259">
    <property type="entry name" value="MFS_trans_sf"/>
</dbReference>
<dbReference type="OrthoDB" id="8904098at2759"/>
<feature type="transmembrane region" description="Helical" evidence="7">
    <location>
        <begin position="177"/>
        <end position="197"/>
    </location>
</feature>
<comment type="similarity">
    <text evidence="2">Belongs to the major facilitator superfamily. Proton-dependent oligopeptide transporter (POT/PTR) (TC 2.A.17) family.</text>
</comment>
<proteinExistence type="inferred from homology"/>
<reference evidence="8" key="1">
    <citation type="submission" date="2022-12" db="EMBL/GenBank/DDBJ databases">
        <authorList>
            <person name="Petersen C."/>
        </authorList>
    </citation>
    <scope>NUCLEOTIDE SEQUENCE</scope>
    <source>
        <strain evidence="8">IBT 17660</strain>
    </source>
</reference>
<evidence type="ECO:0000256" key="4">
    <source>
        <dbReference type="ARBA" id="ARBA00022989"/>
    </source>
</evidence>
<dbReference type="Gene3D" id="1.20.1250.20">
    <property type="entry name" value="MFS general substrate transporter like domains"/>
    <property type="match status" value="1"/>
</dbReference>
<evidence type="ECO:0000313" key="9">
    <source>
        <dbReference type="Proteomes" id="UP001147760"/>
    </source>
</evidence>
<dbReference type="SUPFAM" id="SSF103473">
    <property type="entry name" value="MFS general substrate transporter"/>
    <property type="match status" value="1"/>
</dbReference>
<dbReference type="EMBL" id="JAPWDO010000003">
    <property type="protein sequence ID" value="KAJ5477614.1"/>
    <property type="molecule type" value="Genomic_DNA"/>
</dbReference>
<dbReference type="Pfam" id="PF00854">
    <property type="entry name" value="PTR2"/>
    <property type="match status" value="1"/>
</dbReference>